<dbReference type="PANTHER" id="PTHR23308">
    <property type="entry name" value="NUCLEAR INHIBITOR OF PROTEIN PHOSPHATASE-1"/>
    <property type="match status" value="1"/>
</dbReference>
<evidence type="ECO:0000256" key="1">
    <source>
        <dbReference type="SAM" id="MobiDB-lite"/>
    </source>
</evidence>
<dbReference type="EMBL" id="SNRW01000407">
    <property type="protein sequence ID" value="KAA6401333.1"/>
    <property type="molecule type" value="Genomic_DNA"/>
</dbReference>
<evidence type="ECO:0000313" key="4">
    <source>
        <dbReference type="EMBL" id="KAA6401333.1"/>
    </source>
</evidence>
<evidence type="ECO:0000313" key="3">
    <source>
        <dbReference type="EMBL" id="KAA6401332.1"/>
    </source>
</evidence>
<dbReference type="PROSITE" id="PS50006">
    <property type="entry name" value="FHA_DOMAIN"/>
    <property type="match status" value="1"/>
</dbReference>
<comment type="caution">
    <text evidence="3">The sequence shown here is derived from an EMBL/GenBank/DDBJ whole genome shotgun (WGS) entry which is preliminary data.</text>
</comment>
<sequence length="431" mass="49972">MSRDKKQDDIDEQIKLLQQGRKVPETGKVALSAKRARMDTDIYGDGNDDTNYVKYVVPDDENSGDEDAQDFEASDFSDRIKRLESGNRFKEELALQDRSEDVFKNTRAKTVAGQEDGYRQKWRERKLSPPRADPFAKNQINESRTYKEIVKQTFIDKEKQDIIKKINVQKREQVENKITDEDRRKLAEELIKNEQQRRERERDRGITAQNASRAEIRMDMLNQTGFVIPSDVISPPEAVGLIITEKEKEKEKEENQKSNQQNEKQHQSQKNQSFEIHSIKKGLHIKRCLVITQEQYVQNIKQDTNKRSKDIDESFLIIFGRVSEACDIHTDNTSCSRAHAILMFRPKVEDEDFSVKKEDIDNELNILNSDKSTNQTDIKIKNRIVPVIFDNGSTNGTILNTQTLPPKMCVELHSGDKLSFGNDDIEYKILF</sequence>
<feature type="domain" description="FHA" evidence="2">
    <location>
        <begin position="317"/>
        <end position="404"/>
    </location>
</feature>
<feature type="compositionally biased region" description="Low complexity" evidence="1">
    <location>
        <begin position="257"/>
        <end position="272"/>
    </location>
</feature>
<organism evidence="3 5">
    <name type="scientific">Streblomastix strix</name>
    <dbReference type="NCBI Taxonomy" id="222440"/>
    <lineage>
        <taxon>Eukaryota</taxon>
        <taxon>Metamonada</taxon>
        <taxon>Preaxostyla</taxon>
        <taxon>Oxymonadida</taxon>
        <taxon>Streblomastigidae</taxon>
        <taxon>Streblomastix</taxon>
    </lineage>
</organism>
<dbReference type="InterPro" id="IPR050923">
    <property type="entry name" value="Cell_Proc_Reg/RNA_Proc"/>
</dbReference>
<dbReference type="AlphaFoldDB" id="A0A5J4X3I6"/>
<dbReference type="SUPFAM" id="SSF49879">
    <property type="entry name" value="SMAD/FHA domain"/>
    <property type="match status" value="1"/>
</dbReference>
<dbReference type="Proteomes" id="UP000324800">
    <property type="component" value="Unassembled WGS sequence"/>
</dbReference>
<dbReference type="OrthoDB" id="444265at2759"/>
<protein>
    <recommendedName>
        <fullName evidence="2">FHA domain-containing protein</fullName>
    </recommendedName>
</protein>
<name>A0A5J4X3I6_9EUKA</name>
<proteinExistence type="predicted"/>
<dbReference type="Pfam" id="PF00498">
    <property type="entry name" value="FHA"/>
    <property type="match status" value="1"/>
</dbReference>
<dbReference type="EMBL" id="SNRW01000407">
    <property type="protein sequence ID" value="KAA6401332.1"/>
    <property type="molecule type" value="Genomic_DNA"/>
</dbReference>
<feature type="region of interest" description="Disordered" evidence="1">
    <location>
        <begin position="248"/>
        <end position="272"/>
    </location>
</feature>
<evidence type="ECO:0000313" key="5">
    <source>
        <dbReference type="Proteomes" id="UP000324800"/>
    </source>
</evidence>
<dbReference type="InterPro" id="IPR000253">
    <property type="entry name" value="FHA_dom"/>
</dbReference>
<reference evidence="3 5" key="1">
    <citation type="submission" date="2019-03" db="EMBL/GenBank/DDBJ databases">
        <title>Single cell metagenomics reveals metabolic interactions within the superorganism composed of flagellate Streblomastix strix and complex community of Bacteroidetes bacteria on its surface.</title>
        <authorList>
            <person name="Treitli S.C."/>
            <person name="Kolisko M."/>
            <person name="Husnik F."/>
            <person name="Keeling P."/>
            <person name="Hampl V."/>
        </authorList>
    </citation>
    <scope>NUCLEOTIDE SEQUENCE [LARGE SCALE GENOMIC DNA]</scope>
    <source>
        <strain evidence="3">ST1C</strain>
    </source>
</reference>
<gene>
    <name evidence="3" type="ORF">EZS28_003140</name>
    <name evidence="4" type="ORF">EZS28_003141</name>
</gene>
<dbReference type="SMART" id="SM00240">
    <property type="entry name" value="FHA"/>
    <property type="match status" value="1"/>
</dbReference>
<dbReference type="InterPro" id="IPR008984">
    <property type="entry name" value="SMAD_FHA_dom_sf"/>
</dbReference>
<evidence type="ECO:0000259" key="2">
    <source>
        <dbReference type="PROSITE" id="PS50006"/>
    </source>
</evidence>
<accession>A0A5J4X3I6</accession>
<dbReference type="Gene3D" id="2.60.200.20">
    <property type="match status" value="1"/>
</dbReference>